<evidence type="ECO:0000256" key="2">
    <source>
        <dbReference type="ARBA" id="ARBA00006040"/>
    </source>
</evidence>
<comment type="similarity">
    <text evidence="2 9">Belongs to the peptidase M3 family.</text>
</comment>
<dbReference type="GO" id="GO:0006518">
    <property type="term" value="P:peptide metabolic process"/>
    <property type="evidence" value="ECO:0007669"/>
    <property type="project" value="TreeGrafter"/>
</dbReference>
<dbReference type="CDD" id="cd06455">
    <property type="entry name" value="M3A_TOP"/>
    <property type="match status" value="1"/>
</dbReference>
<evidence type="ECO:0000256" key="8">
    <source>
        <dbReference type="ARBA" id="ARBA00023049"/>
    </source>
</evidence>
<gene>
    <name evidence="11" type="ORF">SARC_03083</name>
</gene>
<dbReference type="eggNOG" id="KOG2089">
    <property type="taxonomic scope" value="Eukaryota"/>
</dbReference>
<evidence type="ECO:0000256" key="5">
    <source>
        <dbReference type="ARBA" id="ARBA00022723"/>
    </source>
</evidence>
<dbReference type="Pfam" id="PF01432">
    <property type="entry name" value="Peptidase_M3"/>
    <property type="match status" value="1"/>
</dbReference>
<comment type="subcellular location">
    <subcellularLocation>
        <location evidence="1">Cytoplasm</location>
    </subcellularLocation>
</comment>
<dbReference type="Proteomes" id="UP000054560">
    <property type="component" value="Unassembled WGS sequence"/>
</dbReference>
<dbReference type="InterPro" id="IPR024079">
    <property type="entry name" value="MetalloPept_cat_dom_sf"/>
</dbReference>
<dbReference type="AlphaFoldDB" id="A0A0L0G707"/>
<organism evidence="11 12">
    <name type="scientific">Sphaeroforma arctica JP610</name>
    <dbReference type="NCBI Taxonomy" id="667725"/>
    <lineage>
        <taxon>Eukaryota</taxon>
        <taxon>Ichthyosporea</taxon>
        <taxon>Ichthyophonida</taxon>
        <taxon>Sphaeroforma</taxon>
    </lineage>
</organism>
<evidence type="ECO:0000259" key="10">
    <source>
        <dbReference type="Pfam" id="PF01432"/>
    </source>
</evidence>
<dbReference type="PANTHER" id="PTHR11804">
    <property type="entry name" value="PROTEASE M3 THIMET OLIGOPEPTIDASE-RELATED"/>
    <property type="match status" value="1"/>
</dbReference>
<evidence type="ECO:0000256" key="1">
    <source>
        <dbReference type="ARBA" id="ARBA00004496"/>
    </source>
</evidence>
<evidence type="ECO:0000256" key="6">
    <source>
        <dbReference type="ARBA" id="ARBA00022801"/>
    </source>
</evidence>
<dbReference type="GO" id="GO:0004222">
    <property type="term" value="F:metalloendopeptidase activity"/>
    <property type="evidence" value="ECO:0007669"/>
    <property type="project" value="InterPro"/>
</dbReference>
<protein>
    <submittedName>
        <fullName evidence="11">Thimet oligopeptidase</fullName>
    </submittedName>
</protein>
<reference evidence="11 12" key="1">
    <citation type="submission" date="2011-02" db="EMBL/GenBank/DDBJ databases">
        <title>The Genome Sequence of Sphaeroforma arctica JP610.</title>
        <authorList>
            <consortium name="The Broad Institute Genome Sequencing Platform"/>
            <person name="Russ C."/>
            <person name="Cuomo C."/>
            <person name="Young S.K."/>
            <person name="Zeng Q."/>
            <person name="Gargeya S."/>
            <person name="Alvarado L."/>
            <person name="Berlin A."/>
            <person name="Chapman S.B."/>
            <person name="Chen Z."/>
            <person name="Freedman E."/>
            <person name="Gellesch M."/>
            <person name="Goldberg J."/>
            <person name="Griggs A."/>
            <person name="Gujja S."/>
            <person name="Heilman E."/>
            <person name="Heiman D."/>
            <person name="Howarth C."/>
            <person name="Mehta T."/>
            <person name="Neiman D."/>
            <person name="Pearson M."/>
            <person name="Roberts A."/>
            <person name="Saif S."/>
            <person name="Shea T."/>
            <person name="Shenoy N."/>
            <person name="Sisk P."/>
            <person name="Stolte C."/>
            <person name="Sykes S."/>
            <person name="White J."/>
            <person name="Yandava C."/>
            <person name="Burger G."/>
            <person name="Gray M.W."/>
            <person name="Holland P.W.H."/>
            <person name="King N."/>
            <person name="Lang F.B.F."/>
            <person name="Roger A.J."/>
            <person name="Ruiz-Trillo I."/>
            <person name="Haas B."/>
            <person name="Nusbaum C."/>
            <person name="Birren B."/>
        </authorList>
    </citation>
    <scope>NUCLEOTIDE SEQUENCE [LARGE SCALE GENOMIC DNA]</scope>
    <source>
        <strain evidence="11 12">JP610</strain>
    </source>
</reference>
<dbReference type="InterPro" id="IPR045090">
    <property type="entry name" value="Pept_M3A_M3B"/>
</dbReference>
<keyword evidence="4 9" id="KW-0645">Protease</keyword>
<name>A0A0L0G707_9EUKA</name>
<evidence type="ECO:0000256" key="4">
    <source>
        <dbReference type="ARBA" id="ARBA00022670"/>
    </source>
</evidence>
<dbReference type="Gene3D" id="1.10.1370.10">
    <property type="entry name" value="Neurolysin, domain 3"/>
    <property type="match status" value="1"/>
</dbReference>
<dbReference type="FunFam" id="3.40.390.10:FF:000006">
    <property type="entry name" value="Thimet oligopeptidase 1"/>
    <property type="match status" value="1"/>
</dbReference>
<dbReference type="InterPro" id="IPR024080">
    <property type="entry name" value="Neurolysin/TOP_N"/>
</dbReference>
<keyword evidence="12" id="KW-1185">Reference proteome</keyword>
<accession>A0A0L0G707</accession>
<dbReference type="InterPro" id="IPR001567">
    <property type="entry name" value="Pept_M3A_M3B_dom"/>
</dbReference>
<dbReference type="GO" id="GO:0006508">
    <property type="term" value="P:proteolysis"/>
    <property type="evidence" value="ECO:0007669"/>
    <property type="project" value="UniProtKB-KW"/>
</dbReference>
<dbReference type="OrthoDB" id="534666at2759"/>
<proteinExistence type="inferred from homology"/>
<dbReference type="Gene3D" id="1.20.1050.40">
    <property type="entry name" value="Endopeptidase. Chain P, domain 1"/>
    <property type="match status" value="1"/>
</dbReference>
<dbReference type="GO" id="GO:0046872">
    <property type="term" value="F:metal ion binding"/>
    <property type="evidence" value="ECO:0007669"/>
    <property type="project" value="UniProtKB-UniRule"/>
</dbReference>
<sequence>MTSDFATYKPVEGTILRWNYTNEELKQRTDDLISSSKKVYNTLASLKDEQLTCDTVIKALADDDSIFATIGTLVDFPQYVSADETVRETSCACDKLISAYTVECSMRVDVYERVNTFSQKEAEVEKLSAEGKRYLERLLRSYRRNGLHLDADTRETITEIKTKMSELGIDFSKNLNDVKAKLEFTSADLKGLPSDFIESLDKVEDSDDKYFLTLSYPHVFNVMKKCCVSETRKKMNIAFNSRCLEANTAILEELIALRHKLAGILGYETHADLITEIRMAGSKKAVSDFLSDLEQKLSPLAAQEMDKLLDLKKADCAETGTDFNGNINAWDTSYYQNLVQEKQFQVDHQALKEYFPLHKVTKGLLEIYQTLLGLKFTEVKDAHSWHKDVQLFRVDDNTPGSSELMGYFYLDLHPREGKYGHAACFGLQPGCIGTDGERQVPVAACVSNFTKPSATRPSLLLHSEVETYFHEFGHVMHNICARADYQMFAGTSVERDFVEAPSQMLENWCWEKESLRMMSEHYETKQPIPDEMIDSLVASKKANAGLLNKRQILLATFDQTIHRTASIDTAKTFHELSKRIWGVTQPPGTNMAASFGHLAGGYDAQYYGYMWSEVYSADMFSERFEKEGILNAKTGMDYRRSILQPGGTRDAMDSLVEFLGRAPTADAFLRSKGYEA</sequence>
<dbReference type="EMBL" id="KQ241746">
    <property type="protein sequence ID" value="KNC84709.1"/>
    <property type="molecule type" value="Genomic_DNA"/>
</dbReference>
<evidence type="ECO:0000313" key="12">
    <source>
        <dbReference type="Proteomes" id="UP000054560"/>
    </source>
</evidence>
<evidence type="ECO:0000256" key="7">
    <source>
        <dbReference type="ARBA" id="ARBA00022833"/>
    </source>
</evidence>
<keyword evidence="5 9" id="KW-0479">Metal-binding</keyword>
<dbReference type="PANTHER" id="PTHR11804:SF84">
    <property type="entry name" value="SACCHAROLYSIN"/>
    <property type="match status" value="1"/>
</dbReference>
<dbReference type="GeneID" id="25903587"/>
<dbReference type="Gene3D" id="3.40.390.10">
    <property type="entry name" value="Collagenase (Catalytic Domain)"/>
    <property type="match status" value="1"/>
</dbReference>
<keyword evidence="8 9" id="KW-0482">Metalloprotease</keyword>
<evidence type="ECO:0000256" key="3">
    <source>
        <dbReference type="ARBA" id="ARBA00022490"/>
    </source>
</evidence>
<feature type="domain" description="Peptidase M3A/M3B catalytic" evidence="10">
    <location>
        <begin position="222"/>
        <end position="673"/>
    </location>
</feature>
<dbReference type="GO" id="GO:0005758">
    <property type="term" value="C:mitochondrial intermembrane space"/>
    <property type="evidence" value="ECO:0007669"/>
    <property type="project" value="TreeGrafter"/>
</dbReference>
<comment type="cofactor">
    <cofactor evidence="9">
        <name>Zn(2+)</name>
        <dbReference type="ChEBI" id="CHEBI:29105"/>
    </cofactor>
    <text evidence="9">Binds 1 zinc ion.</text>
</comment>
<dbReference type="SUPFAM" id="SSF55486">
    <property type="entry name" value="Metalloproteases ('zincins'), catalytic domain"/>
    <property type="match status" value="1"/>
</dbReference>
<keyword evidence="6 9" id="KW-0378">Hydrolase</keyword>
<dbReference type="RefSeq" id="XP_014158611.1">
    <property type="nucleotide sequence ID" value="XM_014303136.1"/>
</dbReference>
<evidence type="ECO:0000256" key="9">
    <source>
        <dbReference type="RuleBase" id="RU003435"/>
    </source>
</evidence>
<keyword evidence="7 9" id="KW-0862">Zinc</keyword>
<dbReference type="FunFam" id="1.20.1050.40:FF:000001">
    <property type="entry name" value="Thimet oligopeptidase 1"/>
    <property type="match status" value="1"/>
</dbReference>
<dbReference type="InterPro" id="IPR024077">
    <property type="entry name" value="Neurolysin/TOP_dom2"/>
</dbReference>
<dbReference type="STRING" id="667725.A0A0L0G707"/>
<keyword evidence="3" id="KW-0963">Cytoplasm</keyword>
<evidence type="ECO:0000313" key="11">
    <source>
        <dbReference type="EMBL" id="KNC84709.1"/>
    </source>
</evidence>